<keyword evidence="4" id="KW-0963">Cytoplasm</keyword>
<keyword evidence="5" id="KW-0472">Membrane</keyword>
<protein>
    <submittedName>
        <fullName evidence="9 10">Protein FAM126B isoform X1</fullName>
    </submittedName>
</protein>
<dbReference type="RefSeq" id="XP_042558821.1">
    <property type="nucleotide sequence ID" value="XM_042702887.1"/>
</dbReference>
<keyword evidence="3" id="KW-1003">Cell membrane</keyword>
<dbReference type="InterPro" id="IPR018619">
    <property type="entry name" value="Hyccin"/>
</dbReference>
<evidence type="ECO:0000256" key="3">
    <source>
        <dbReference type="ARBA" id="ARBA00022475"/>
    </source>
</evidence>
<dbReference type="OrthoDB" id="18937at2759"/>
<feature type="compositionally biased region" description="Basic and acidic residues" evidence="7">
    <location>
        <begin position="375"/>
        <end position="387"/>
    </location>
</feature>
<comment type="subcellular location">
    <subcellularLocation>
        <location evidence="1">Cell membrane</location>
    </subcellularLocation>
    <subcellularLocation>
        <location evidence="2">Cytoplasm</location>
        <location evidence="2">Cytosol</location>
    </subcellularLocation>
</comment>
<feature type="region of interest" description="Disordered" evidence="7">
    <location>
        <begin position="400"/>
        <end position="434"/>
    </location>
</feature>
<evidence type="ECO:0000313" key="11">
    <source>
        <dbReference type="RefSeq" id="XP_042558821.1"/>
    </source>
</evidence>
<evidence type="ECO:0000256" key="5">
    <source>
        <dbReference type="ARBA" id="ARBA00023136"/>
    </source>
</evidence>
<evidence type="ECO:0000313" key="8">
    <source>
        <dbReference type="Proteomes" id="UP000515152"/>
    </source>
</evidence>
<dbReference type="Proteomes" id="UP000515152">
    <property type="component" value="Chromosome 21"/>
</dbReference>
<evidence type="ECO:0000313" key="9">
    <source>
        <dbReference type="RefSeq" id="XP_012678855.1"/>
    </source>
</evidence>
<evidence type="ECO:0000256" key="7">
    <source>
        <dbReference type="SAM" id="MobiDB-lite"/>
    </source>
</evidence>
<feature type="region of interest" description="Disordered" evidence="7">
    <location>
        <begin position="334"/>
        <end position="387"/>
    </location>
</feature>
<dbReference type="PANTHER" id="PTHR31220">
    <property type="entry name" value="HYCCIN RELATED"/>
    <property type="match status" value="1"/>
</dbReference>
<dbReference type="GO" id="GO:0005829">
    <property type="term" value="C:cytosol"/>
    <property type="evidence" value="ECO:0007669"/>
    <property type="project" value="UniProtKB-SubCell"/>
</dbReference>
<comment type="similarity">
    <text evidence="6">Belongs to the Hyccin family.</text>
</comment>
<dbReference type="Pfam" id="PF09790">
    <property type="entry name" value="Hyccin"/>
    <property type="match status" value="1"/>
</dbReference>
<feature type="region of interest" description="Disordered" evidence="7">
    <location>
        <begin position="486"/>
        <end position="533"/>
    </location>
</feature>
<evidence type="ECO:0000256" key="1">
    <source>
        <dbReference type="ARBA" id="ARBA00004236"/>
    </source>
</evidence>
<accession>A0A6P3VR48</accession>
<sequence length="533" mass="58898">MGWNMLQTERGVVAEWLSEFKALPDVHIPRYAGSLHLKRALVPALYRVIQAHPSSELLAPVCHQLFELYRTSEDRLRRFTLQFLPELISVYLCHATSRGRYNTGCIEALLLGIYNLEIVDKEGNSKILSFTIPSLSKPSIYHEPSSLGSMALTEGALCQHDLLRVVYSGLHPQRETFTSQNRFEVLCHLMLCYNSAVVFMPASSHQSACMMSSRLCVCGYPRQQLKAWREPCQRVRLDQEFMVQMLTAVYHAIYNGEWDLGNEALLDIMYRSQLELYARPLLLSNSMKRSLPLQPPDGSRKLLPVEVTPTGRRISHTAVTAASIRRLRWKREGTDADGVSGGEDSFDPDEGFSSGASSSSQPSVKKDAAGATPRPSREREGPTGRLRDLAADTRAALRRLHQRHQSPPPLALAPILHSPRTPEPSPPQQYLDPRYVPAFGLPLIRTASTSSSKSLDCGGFNGSTGPSASLGSLSAADRPHCLSAISLQEDRLSGGTRSQGRRSPGSPFSSASPLSKESRSRSSSFNMQIISQV</sequence>
<keyword evidence="8" id="KW-1185">Reference proteome</keyword>
<dbReference type="GO" id="GO:0072659">
    <property type="term" value="P:protein localization to plasma membrane"/>
    <property type="evidence" value="ECO:0007669"/>
    <property type="project" value="TreeGrafter"/>
</dbReference>
<dbReference type="RefSeq" id="XP_012678855.1">
    <property type="nucleotide sequence ID" value="XM_012823401.3"/>
</dbReference>
<evidence type="ECO:0000256" key="2">
    <source>
        <dbReference type="ARBA" id="ARBA00004514"/>
    </source>
</evidence>
<organism evidence="8 9">
    <name type="scientific">Clupea harengus</name>
    <name type="common">Atlantic herring</name>
    <dbReference type="NCBI Taxonomy" id="7950"/>
    <lineage>
        <taxon>Eukaryota</taxon>
        <taxon>Metazoa</taxon>
        <taxon>Chordata</taxon>
        <taxon>Craniata</taxon>
        <taxon>Vertebrata</taxon>
        <taxon>Euteleostomi</taxon>
        <taxon>Actinopterygii</taxon>
        <taxon>Neopterygii</taxon>
        <taxon>Teleostei</taxon>
        <taxon>Clupei</taxon>
        <taxon>Clupeiformes</taxon>
        <taxon>Clupeoidei</taxon>
        <taxon>Clupeidae</taxon>
        <taxon>Clupea</taxon>
    </lineage>
</organism>
<feature type="compositionally biased region" description="Low complexity" evidence="7">
    <location>
        <begin position="353"/>
        <end position="363"/>
    </location>
</feature>
<evidence type="ECO:0000256" key="6">
    <source>
        <dbReference type="ARBA" id="ARBA00034482"/>
    </source>
</evidence>
<reference evidence="9 10" key="1">
    <citation type="submission" date="2025-04" db="UniProtKB">
        <authorList>
            <consortium name="RefSeq"/>
        </authorList>
    </citation>
    <scope>IDENTIFICATION</scope>
</reference>
<evidence type="ECO:0000256" key="4">
    <source>
        <dbReference type="ARBA" id="ARBA00022490"/>
    </source>
</evidence>
<dbReference type="GO" id="GO:0005886">
    <property type="term" value="C:plasma membrane"/>
    <property type="evidence" value="ECO:0007669"/>
    <property type="project" value="UniProtKB-SubCell"/>
</dbReference>
<dbReference type="PANTHER" id="PTHR31220:SF3">
    <property type="entry name" value="HYCCIN 2"/>
    <property type="match status" value="1"/>
</dbReference>
<evidence type="ECO:0000313" key="10">
    <source>
        <dbReference type="RefSeq" id="XP_042558820.1"/>
    </source>
</evidence>
<dbReference type="GeneID" id="105896628"/>
<dbReference type="RefSeq" id="XP_042558822.1">
    <property type="nucleotide sequence ID" value="XM_042702888.1"/>
</dbReference>
<dbReference type="GO" id="GO:0046854">
    <property type="term" value="P:phosphatidylinositol phosphate biosynthetic process"/>
    <property type="evidence" value="ECO:0007669"/>
    <property type="project" value="TreeGrafter"/>
</dbReference>
<name>A0A6P3VR48_CLUHA</name>
<evidence type="ECO:0000313" key="12">
    <source>
        <dbReference type="RefSeq" id="XP_042558822.1"/>
    </source>
</evidence>
<proteinExistence type="inferred from homology"/>
<dbReference type="KEGG" id="char:105896628"/>
<dbReference type="RefSeq" id="XP_042558820.1">
    <property type="nucleotide sequence ID" value="XM_042702886.1"/>
</dbReference>
<dbReference type="AlphaFoldDB" id="A0A6P3VR48"/>
<gene>
    <name evidence="9 10 11 12" type="primary">LOC105896628</name>
</gene>